<gene>
    <name evidence="1" type="ORF">JKF63_03928</name>
</gene>
<evidence type="ECO:0000313" key="2">
    <source>
        <dbReference type="Proteomes" id="UP000674318"/>
    </source>
</evidence>
<dbReference type="RefSeq" id="XP_067755131.1">
    <property type="nucleotide sequence ID" value="XM_067899925.1"/>
</dbReference>
<protein>
    <submittedName>
        <fullName evidence="1">Uncharacterized protein</fullName>
    </submittedName>
</protein>
<keyword evidence="2" id="KW-1185">Reference proteome</keyword>
<accession>A0A836LF36</accession>
<dbReference type="KEGG" id="phet:94290002"/>
<organism evidence="1 2">
    <name type="scientific">Porcisia hertigi</name>
    <dbReference type="NCBI Taxonomy" id="2761500"/>
    <lineage>
        <taxon>Eukaryota</taxon>
        <taxon>Discoba</taxon>
        <taxon>Euglenozoa</taxon>
        <taxon>Kinetoplastea</taxon>
        <taxon>Metakinetoplastina</taxon>
        <taxon>Trypanosomatida</taxon>
        <taxon>Trypanosomatidae</taxon>
        <taxon>Leishmaniinae</taxon>
        <taxon>Porcisia</taxon>
    </lineage>
</organism>
<name>A0A836LF36_9TRYP</name>
<sequence length="64" mass="7038">MAHEIRNMELYTGTLDNVIAFILTEMEDAAVGVEKAERRCTRQSTSALGKIEAIQANLLSRVAS</sequence>
<comment type="caution">
    <text evidence="1">The sequence shown here is derived from an EMBL/GenBank/DDBJ whole genome shotgun (WGS) entry which is preliminary data.</text>
</comment>
<dbReference type="AlphaFoldDB" id="A0A836LF36"/>
<dbReference type="GeneID" id="94290002"/>
<dbReference type="OrthoDB" id="10468487at2759"/>
<reference evidence="1 2" key="1">
    <citation type="submission" date="2021-02" db="EMBL/GenBank/DDBJ databases">
        <title>Porcisia hertigi Genome sequencing and assembly.</title>
        <authorList>
            <person name="Almutairi H."/>
            <person name="Gatherer D."/>
        </authorList>
    </citation>
    <scope>NUCLEOTIDE SEQUENCE [LARGE SCALE GENOMIC DNA]</scope>
    <source>
        <strain evidence="1 2">C119</strain>
    </source>
</reference>
<dbReference type="Proteomes" id="UP000674318">
    <property type="component" value="Unassembled WGS sequence"/>
</dbReference>
<proteinExistence type="predicted"/>
<dbReference type="EMBL" id="JAFJZO010000031">
    <property type="protein sequence ID" value="KAG5497663.1"/>
    <property type="molecule type" value="Genomic_DNA"/>
</dbReference>
<evidence type="ECO:0000313" key="1">
    <source>
        <dbReference type="EMBL" id="KAG5497663.1"/>
    </source>
</evidence>